<evidence type="ECO:0000313" key="7">
    <source>
        <dbReference type="EMBL" id="MDR7346902.1"/>
    </source>
</evidence>
<evidence type="ECO:0000313" key="8">
    <source>
        <dbReference type="Proteomes" id="UP001183794"/>
    </source>
</evidence>
<dbReference type="Gene3D" id="2.70.98.70">
    <property type="match status" value="1"/>
</dbReference>
<dbReference type="InterPro" id="IPR031680">
    <property type="entry name" value="Hepar_II_III_N"/>
</dbReference>
<feature type="domain" description="Heparin-sulfate lyase N-terminal" evidence="6">
    <location>
        <begin position="86"/>
        <end position="305"/>
    </location>
</feature>
<evidence type="ECO:0000259" key="5">
    <source>
        <dbReference type="Pfam" id="PF07940"/>
    </source>
</evidence>
<dbReference type="Gene3D" id="1.50.10.100">
    <property type="entry name" value="Chondroitin AC/alginate lyase"/>
    <property type="match status" value="1"/>
</dbReference>
<dbReference type="SUPFAM" id="SSF48230">
    <property type="entry name" value="Chondroitin AC/alginate lyase"/>
    <property type="match status" value="1"/>
</dbReference>
<evidence type="ECO:0008006" key="9">
    <source>
        <dbReference type="Google" id="ProtNLM"/>
    </source>
</evidence>
<dbReference type="Pfam" id="PF07940">
    <property type="entry name" value="Hepar_II_III_C"/>
    <property type="match status" value="1"/>
</dbReference>
<accession>A0ABU2AZX1</accession>
<keyword evidence="4" id="KW-0456">Lyase</keyword>
<keyword evidence="8" id="KW-1185">Reference proteome</keyword>
<keyword evidence="3" id="KW-0574">Periplasm</keyword>
<name>A0ABU2AZX1_9MICC</name>
<evidence type="ECO:0000259" key="6">
    <source>
        <dbReference type="Pfam" id="PF16889"/>
    </source>
</evidence>
<sequence>MTRSWFQRLRGFLTRNSSLHQDDSNPERGDHEATEERQFTLADLNPDAARRQAKIGKGYARDKYTKKRLAELKEGTVTLPPHKSWSGDYTDWAADPFQDLNWRFQFHTLRWINPYLWDALDGHEDSKIEWKRIVRSWAEANLPPEQAADKYAWMDMTDGNRAIQISLGAPLIDEDDHWYADLLAAHRNWLLDDTKIVPGNHGLHQNLGLFVVSAVLRDQIGIDRSLNRLGAQVLEAFDEKGLNEEGSVAYHQINVVWWTQAQKRLKLEGYDLPQDAVDRLDKAGEAMAYLVLPDATMPQIGDGGRGRGQRRMHPLLDQVIKGQVQERDLPLFKHFPNGFTVSRSGWGHNRPFLQESHTIIRHGIDLERHSHNDRGSVHIYTRGRRWITDGGFHSYQQRNRHRNYTKSRSAHNLVDLPEQEYDKTGDVPVQLVQHEDDLHVVEILDENFQSAWWRRRVIYLPKLDTWVIWDRVKAEQHETIRQQWLMDLGVRVTQQSDTGLKLHDKSHALKMEWFGDVPALDIAKGDRNSQSKRGLIGIGWKKMRNGTSVHANFNNDSVDSIVVITADNDAAPSIKLEEYTPMSSFNLMLERDDVIQLLHAEPRTTKLTD</sequence>
<evidence type="ECO:0000256" key="4">
    <source>
        <dbReference type="ARBA" id="ARBA00023239"/>
    </source>
</evidence>
<proteinExistence type="predicted"/>
<dbReference type="InterPro" id="IPR012480">
    <property type="entry name" value="Hepar_II_III_C"/>
</dbReference>
<protein>
    <recommendedName>
        <fullName evidence="9">Heparin-sulfate lyase N-terminal domain-containing protein</fullName>
    </recommendedName>
</protein>
<gene>
    <name evidence="7" type="ORF">J2S62_001159</name>
</gene>
<dbReference type="EMBL" id="JAVDYJ010000001">
    <property type="protein sequence ID" value="MDR7346902.1"/>
    <property type="molecule type" value="Genomic_DNA"/>
</dbReference>
<organism evidence="7 8">
    <name type="scientific">Enteractinococcus fodinae</name>
    <dbReference type="NCBI Taxonomy" id="684663"/>
    <lineage>
        <taxon>Bacteria</taxon>
        <taxon>Bacillati</taxon>
        <taxon>Actinomycetota</taxon>
        <taxon>Actinomycetes</taxon>
        <taxon>Micrococcales</taxon>
        <taxon>Micrococcaceae</taxon>
    </lineage>
</organism>
<evidence type="ECO:0000256" key="3">
    <source>
        <dbReference type="ARBA" id="ARBA00022764"/>
    </source>
</evidence>
<feature type="domain" description="Heparinase II/III-like C-terminal" evidence="5">
    <location>
        <begin position="365"/>
        <end position="516"/>
    </location>
</feature>
<comment type="caution">
    <text evidence="7">The sequence shown here is derived from an EMBL/GenBank/DDBJ whole genome shotgun (WGS) entry which is preliminary data.</text>
</comment>
<dbReference type="RefSeq" id="WP_310172446.1">
    <property type="nucleotide sequence ID" value="NZ_BAABHE010000002.1"/>
</dbReference>
<dbReference type="Proteomes" id="UP001183794">
    <property type="component" value="Unassembled WGS sequence"/>
</dbReference>
<dbReference type="Pfam" id="PF16889">
    <property type="entry name" value="Hepar_II_III_N"/>
    <property type="match status" value="1"/>
</dbReference>
<dbReference type="PANTHER" id="PTHR39210">
    <property type="entry name" value="HEPARIN-SULFATE LYASE"/>
    <property type="match status" value="1"/>
</dbReference>
<reference evidence="7 8" key="1">
    <citation type="submission" date="2023-07" db="EMBL/GenBank/DDBJ databases">
        <title>Sequencing the genomes of 1000 actinobacteria strains.</title>
        <authorList>
            <person name="Klenk H.-P."/>
        </authorList>
    </citation>
    <scope>NUCLEOTIDE SEQUENCE [LARGE SCALE GENOMIC DNA]</scope>
    <source>
        <strain evidence="7 8">DSM 22966</strain>
    </source>
</reference>
<evidence type="ECO:0000256" key="2">
    <source>
        <dbReference type="ARBA" id="ARBA00022729"/>
    </source>
</evidence>
<keyword evidence="2" id="KW-0732">Signal</keyword>
<evidence type="ECO:0000256" key="1">
    <source>
        <dbReference type="ARBA" id="ARBA00004418"/>
    </source>
</evidence>
<dbReference type="InterPro" id="IPR008929">
    <property type="entry name" value="Chondroitin_lyas"/>
</dbReference>
<dbReference type="PANTHER" id="PTHR39210:SF1">
    <property type="entry name" value="HEPARIN-SULFATE LYASE"/>
    <property type="match status" value="1"/>
</dbReference>
<comment type="subcellular location">
    <subcellularLocation>
        <location evidence="1">Periplasm</location>
    </subcellularLocation>
</comment>